<evidence type="ECO:0000256" key="1">
    <source>
        <dbReference type="ARBA" id="ARBA00009817"/>
    </source>
</evidence>
<dbReference type="EMBL" id="SDOX01000047">
    <property type="protein sequence ID" value="TFJ83291.1"/>
    <property type="molecule type" value="Genomic_DNA"/>
</dbReference>
<protein>
    <submittedName>
        <fullName evidence="2">Uncharacterized protein</fullName>
    </submittedName>
</protein>
<reference evidence="2 3" key="1">
    <citation type="submission" date="2019-01" db="EMBL/GenBank/DDBJ databases">
        <title>Nuclear Genome Assembly of the Microalgal Biofuel strain Nannochloropsis salina CCMP1776.</title>
        <authorList>
            <person name="Hovde B."/>
        </authorList>
    </citation>
    <scope>NUCLEOTIDE SEQUENCE [LARGE SCALE GENOMIC DNA]</scope>
    <source>
        <strain evidence="2 3">CCMP1776</strain>
    </source>
</reference>
<dbReference type="Pfam" id="PF04832">
    <property type="entry name" value="SOUL"/>
    <property type="match status" value="1"/>
</dbReference>
<dbReference type="Proteomes" id="UP000355283">
    <property type="component" value="Unassembled WGS sequence"/>
</dbReference>
<dbReference type="InterPro" id="IPR011256">
    <property type="entry name" value="Reg_factor_effector_dom_sf"/>
</dbReference>
<keyword evidence="3" id="KW-1185">Reference proteome</keyword>
<comment type="similarity">
    <text evidence="1">Belongs to the HEBP family.</text>
</comment>
<accession>A0A4D9CVG7</accession>
<sequence>MGNSLNPLKTPEPVHTVLGTRPVGYEIRAYKPFLVAEVDNSAGDNSQAFRTLARYIGVEREGGREGGRVGRMFQAIALTRGALRE</sequence>
<proteinExistence type="inferred from homology"/>
<organism evidence="2 3">
    <name type="scientific">Nannochloropsis salina CCMP1776</name>
    <dbReference type="NCBI Taxonomy" id="1027361"/>
    <lineage>
        <taxon>Eukaryota</taxon>
        <taxon>Sar</taxon>
        <taxon>Stramenopiles</taxon>
        <taxon>Ochrophyta</taxon>
        <taxon>Eustigmatophyceae</taxon>
        <taxon>Eustigmatales</taxon>
        <taxon>Monodopsidaceae</taxon>
        <taxon>Microchloropsis</taxon>
        <taxon>Microchloropsis salina</taxon>
    </lineage>
</organism>
<evidence type="ECO:0000313" key="2">
    <source>
        <dbReference type="EMBL" id="TFJ83291.1"/>
    </source>
</evidence>
<dbReference type="SUPFAM" id="SSF55136">
    <property type="entry name" value="Probable bacterial effector-binding domain"/>
    <property type="match status" value="1"/>
</dbReference>
<dbReference type="AlphaFoldDB" id="A0A4D9CVG7"/>
<gene>
    <name evidence="2" type="ORF">NSK_005355</name>
</gene>
<name>A0A4D9CVG7_9STRA</name>
<evidence type="ECO:0000313" key="3">
    <source>
        <dbReference type="Proteomes" id="UP000355283"/>
    </source>
</evidence>
<dbReference type="InterPro" id="IPR006917">
    <property type="entry name" value="SOUL_heme-bd"/>
</dbReference>
<dbReference type="Gene3D" id="3.20.80.10">
    <property type="entry name" value="Regulatory factor, effector binding domain"/>
    <property type="match status" value="1"/>
</dbReference>
<comment type="caution">
    <text evidence="2">The sequence shown here is derived from an EMBL/GenBank/DDBJ whole genome shotgun (WGS) entry which is preliminary data.</text>
</comment>